<dbReference type="Pfam" id="PF00892">
    <property type="entry name" value="EamA"/>
    <property type="match status" value="2"/>
</dbReference>
<dbReference type="PANTHER" id="PTHR42920:SF5">
    <property type="entry name" value="EAMA DOMAIN-CONTAINING PROTEIN"/>
    <property type="match status" value="1"/>
</dbReference>
<sequence length="320" mass="34181">MKIPIISREKNIKTLKEKIVKTLKYDLILLFAATIWGLAFVAQRMGMEHVGPYTFNGLRFALGAISLLPLLIISKRNKKKSNNSSHLDMKKQMKWGIIAGIALFAGASFQQVGLVYTTAGKAGFITGLYVVIVPLIGLIWREKTSLGTWAGAVLAAIGLYLLSITESLTISYGDLLELFGAFCFATHVIIVGKLASRMNTVKLSVIQSAVCSAASLTAAVLLETITIEGIRMAALPIFYGGFFSVGIAYSLQIYGQKGSHPANAAILLSLESVIAAIGGGIFLHEVMSGRALTGCAIMMAGMLISQLYPYIVSAGNPVKA</sequence>
<dbReference type="EMBL" id="FWEV01000168">
    <property type="protein sequence ID" value="SLM30849.1"/>
    <property type="molecule type" value="Genomic_DNA"/>
</dbReference>
<dbReference type="OrthoDB" id="9804865at2"/>
<keyword evidence="5 6" id="KW-0472">Membrane</keyword>
<feature type="transmembrane region" description="Helical" evidence="6">
    <location>
        <begin position="23"/>
        <end position="41"/>
    </location>
</feature>
<evidence type="ECO:0000256" key="4">
    <source>
        <dbReference type="ARBA" id="ARBA00022989"/>
    </source>
</evidence>
<feature type="transmembrane region" description="Helical" evidence="6">
    <location>
        <begin position="178"/>
        <end position="196"/>
    </location>
</feature>
<keyword evidence="2" id="KW-1003">Cell membrane</keyword>
<dbReference type="InterPro" id="IPR051258">
    <property type="entry name" value="Diverse_Substrate_Transporter"/>
</dbReference>
<feature type="transmembrane region" description="Helical" evidence="6">
    <location>
        <begin position="208"/>
        <end position="227"/>
    </location>
</feature>
<proteinExistence type="predicted"/>
<evidence type="ECO:0000313" key="9">
    <source>
        <dbReference type="Proteomes" id="UP000191931"/>
    </source>
</evidence>
<evidence type="ECO:0000256" key="1">
    <source>
        <dbReference type="ARBA" id="ARBA00004651"/>
    </source>
</evidence>
<dbReference type="InterPro" id="IPR037185">
    <property type="entry name" value="EmrE-like"/>
</dbReference>
<evidence type="ECO:0000256" key="6">
    <source>
        <dbReference type="SAM" id="Phobius"/>
    </source>
</evidence>
<keyword evidence="9" id="KW-1185">Reference proteome</keyword>
<evidence type="ECO:0000313" key="8">
    <source>
        <dbReference type="EMBL" id="SLM30849.1"/>
    </source>
</evidence>
<dbReference type="RefSeq" id="WP_080799464.1">
    <property type="nucleotide sequence ID" value="NZ_LT828540.1"/>
</dbReference>
<feature type="transmembrane region" description="Helical" evidence="6">
    <location>
        <begin position="233"/>
        <end position="251"/>
    </location>
</feature>
<dbReference type="PANTHER" id="PTHR42920">
    <property type="entry name" value="OS03G0707200 PROTEIN-RELATED"/>
    <property type="match status" value="1"/>
</dbReference>
<dbReference type="InterPro" id="IPR000620">
    <property type="entry name" value="EamA_dom"/>
</dbReference>
<feature type="transmembrane region" description="Helical" evidence="6">
    <location>
        <begin position="152"/>
        <end position="172"/>
    </location>
</feature>
<accession>A0A1W1HEE0</accession>
<protein>
    <recommendedName>
        <fullName evidence="7">EamA domain-containing protein</fullName>
    </recommendedName>
</protein>
<evidence type="ECO:0000259" key="7">
    <source>
        <dbReference type="Pfam" id="PF00892"/>
    </source>
</evidence>
<dbReference type="AlphaFoldDB" id="A0A1W1HEE0"/>
<evidence type="ECO:0000256" key="2">
    <source>
        <dbReference type="ARBA" id="ARBA00022475"/>
    </source>
</evidence>
<keyword evidence="4 6" id="KW-1133">Transmembrane helix</keyword>
<feature type="transmembrane region" description="Helical" evidence="6">
    <location>
        <begin position="263"/>
        <end position="283"/>
    </location>
</feature>
<dbReference type="SUPFAM" id="SSF103481">
    <property type="entry name" value="Multidrug resistance efflux transporter EmrE"/>
    <property type="match status" value="2"/>
</dbReference>
<name>A0A1W1HEE0_9BACT</name>
<evidence type="ECO:0000256" key="3">
    <source>
        <dbReference type="ARBA" id="ARBA00022692"/>
    </source>
</evidence>
<feature type="domain" description="EamA" evidence="7">
    <location>
        <begin position="25"/>
        <end position="163"/>
    </location>
</feature>
<reference evidence="8 9" key="1">
    <citation type="submission" date="2017-03" db="EMBL/GenBank/DDBJ databases">
        <authorList>
            <person name="Afonso C.L."/>
            <person name="Miller P.J."/>
            <person name="Scott M.A."/>
            <person name="Spackman E."/>
            <person name="Goraichik I."/>
            <person name="Dimitrov K.M."/>
            <person name="Suarez D.L."/>
            <person name="Swayne D.E."/>
        </authorList>
    </citation>
    <scope>NUCLEOTIDE SEQUENCE [LARGE SCALE GENOMIC DNA]</scope>
    <source>
        <strain evidence="8">PRJEB14757</strain>
    </source>
</reference>
<dbReference type="GO" id="GO:0005886">
    <property type="term" value="C:plasma membrane"/>
    <property type="evidence" value="ECO:0007669"/>
    <property type="project" value="UniProtKB-SubCell"/>
</dbReference>
<evidence type="ECO:0000256" key="5">
    <source>
        <dbReference type="ARBA" id="ARBA00023136"/>
    </source>
</evidence>
<feature type="transmembrane region" description="Helical" evidence="6">
    <location>
        <begin position="289"/>
        <end position="311"/>
    </location>
</feature>
<dbReference type="STRING" id="1246637.MTBBW1_250020"/>
<organism evidence="8 9">
    <name type="scientific">Desulfamplus magnetovallimortis</name>
    <dbReference type="NCBI Taxonomy" id="1246637"/>
    <lineage>
        <taxon>Bacteria</taxon>
        <taxon>Pseudomonadati</taxon>
        <taxon>Thermodesulfobacteriota</taxon>
        <taxon>Desulfobacteria</taxon>
        <taxon>Desulfobacterales</taxon>
        <taxon>Desulfobacteraceae</taxon>
        <taxon>Desulfamplus</taxon>
    </lineage>
</organism>
<feature type="transmembrane region" description="Helical" evidence="6">
    <location>
        <begin position="95"/>
        <end position="116"/>
    </location>
</feature>
<feature type="transmembrane region" description="Helical" evidence="6">
    <location>
        <begin position="122"/>
        <end position="140"/>
    </location>
</feature>
<feature type="transmembrane region" description="Helical" evidence="6">
    <location>
        <begin position="53"/>
        <end position="74"/>
    </location>
</feature>
<feature type="domain" description="EamA" evidence="7">
    <location>
        <begin position="172"/>
        <end position="304"/>
    </location>
</feature>
<gene>
    <name evidence="8" type="ORF">MTBBW1_250020</name>
</gene>
<keyword evidence="3 6" id="KW-0812">Transmembrane</keyword>
<dbReference type="Proteomes" id="UP000191931">
    <property type="component" value="Unassembled WGS sequence"/>
</dbReference>
<comment type="subcellular location">
    <subcellularLocation>
        <location evidence="1">Cell membrane</location>
        <topology evidence="1">Multi-pass membrane protein</topology>
    </subcellularLocation>
</comment>